<dbReference type="Proteomes" id="UP001595816">
    <property type="component" value="Unassembled WGS sequence"/>
</dbReference>
<dbReference type="SUPFAM" id="SSF48403">
    <property type="entry name" value="Ankyrin repeat"/>
    <property type="match status" value="1"/>
</dbReference>
<evidence type="ECO:0000256" key="1">
    <source>
        <dbReference type="PROSITE-ProRule" id="PRU00023"/>
    </source>
</evidence>
<dbReference type="InterPro" id="IPR036770">
    <property type="entry name" value="Ankyrin_rpt-contain_sf"/>
</dbReference>
<dbReference type="InterPro" id="IPR001995">
    <property type="entry name" value="Peptidase_A2_cat"/>
</dbReference>
<dbReference type="Pfam" id="PF12796">
    <property type="entry name" value="Ank_2"/>
    <property type="match status" value="1"/>
</dbReference>
<dbReference type="SMART" id="SM00248">
    <property type="entry name" value="ANK"/>
    <property type="match status" value="2"/>
</dbReference>
<evidence type="ECO:0000313" key="3">
    <source>
        <dbReference type="EMBL" id="MFC4136870.1"/>
    </source>
</evidence>
<comment type="caution">
    <text evidence="3">The sequence shown here is derived from an EMBL/GenBank/DDBJ whole genome shotgun (WGS) entry which is preliminary data.</text>
</comment>
<dbReference type="RefSeq" id="WP_253762018.1">
    <property type="nucleotide sequence ID" value="NZ_JAMZDZ010000001.1"/>
</dbReference>
<evidence type="ECO:0000259" key="2">
    <source>
        <dbReference type="PROSITE" id="PS50175"/>
    </source>
</evidence>
<dbReference type="Gene3D" id="1.25.40.20">
    <property type="entry name" value="Ankyrin repeat-containing domain"/>
    <property type="match status" value="1"/>
</dbReference>
<feature type="repeat" description="ANK" evidence="1">
    <location>
        <begin position="441"/>
        <end position="474"/>
    </location>
</feature>
<dbReference type="InterPro" id="IPR002110">
    <property type="entry name" value="Ankyrin_rpt"/>
</dbReference>
<sequence length="500" mass="54743">MIASLRDDLPQWRRIRSLTVSPDLIAAATAAREAGDWRAAAEAARVDVDIDVDAVRQKFGVEASAAFEADLHHLAPDLLWWHLPRHRAGMTTVLARQTLILPPEQNATLGPHLRLQTPLAPFGPQRLRLSVGSFEDLEYERWVVMPRHTWDVRRSGELAEAWGVGDPATAEIYRLLAAGEYVEAWRRCGIALESDEGLQPRTALPTCPVGVAREVREVARAFGVEKVGALHSSPLMFTVSGDTVSGTAAEFYDLYEVPSVVVQPVPADLALLEAGLLTPDELHPLVRQALPGLTAQANVMTATLDGPEPVRVRCRGVWHSLSVESGALRLHDHSDEEVQRESVLRSLGGASAGCFAVRQTWLHGEGRLPKALARQAREVRERALVGDTDWLVDGLRTGAIDPLMRDPAGWSLMHMAMMVDHERLLPLLDAAGLPVDVQDRTGRTPLYLAIMGGARRELVQALLDRGADPAIETVHGADSYTATWRGSGWVRDMLPKQGRG</sequence>
<keyword evidence="4" id="KW-1185">Reference proteome</keyword>
<reference evidence="4" key="1">
    <citation type="journal article" date="2019" name="Int. J. Syst. Evol. Microbiol.">
        <title>The Global Catalogue of Microorganisms (GCM) 10K type strain sequencing project: providing services to taxonomists for standard genome sequencing and annotation.</title>
        <authorList>
            <consortium name="The Broad Institute Genomics Platform"/>
            <consortium name="The Broad Institute Genome Sequencing Center for Infectious Disease"/>
            <person name="Wu L."/>
            <person name="Ma J."/>
        </authorList>
    </citation>
    <scope>NUCLEOTIDE SEQUENCE [LARGE SCALE GENOMIC DNA]</scope>
    <source>
        <strain evidence="4">CGMCC 4.7289</strain>
    </source>
</reference>
<name>A0ABV8M1F9_9ACTN</name>
<dbReference type="PROSITE" id="PS50175">
    <property type="entry name" value="ASP_PROT_RETROV"/>
    <property type="match status" value="1"/>
</dbReference>
<dbReference type="EMBL" id="JBHSAY010000035">
    <property type="protein sequence ID" value="MFC4136870.1"/>
    <property type="molecule type" value="Genomic_DNA"/>
</dbReference>
<keyword evidence="1" id="KW-0040">ANK repeat</keyword>
<accession>A0ABV8M1F9</accession>
<gene>
    <name evidence="3" type="ORF">ACFOZ4_40225</name>
</gene>
<evidence type="ECO:0000313" key="4">
    <source>
        <dbReference type="Proteomes" id="UP001595816"/>
    </source>
</evidence>
<organism evidence="3 4">
    <name type="scientific">Hamadaea flava</name>
    <dbReference type="NCBI Taxonomy" id="1742688"/>
    <lineage>
        <taxon>Bacteria</taxon>
        <taxon>Bacillati</taxon>
        <taxon>Actinomycetota</taxon>
        <taxon>Actinomycetes</taxon>
        <taxon>Micromonosporales</taxon>
        <taxon>Micromonosporaceae</taxon>
        <taxon>Hamadaea</taxon>
    </lineage>
</organism>
<dbReference type="PROSITE" id="PS50297">
    <property type="entry name" value="ANK_REP_REGION"/>
    <property type="match status" value="1"/>
</dbReference>
<feature type="domain" description="Peptidase A2" evidence="2">
    <location>
        <begin position="459"/>
        <end position="500"/>
    </location>
</feature>
<dbReference type="PROSITE" id="PS50088">
    <property type="entry name" value="ANK_REPEAT"/>
    <property type="match status" value="1"/>
</dbReference>
<protein>
    <submittedName>
        <fullName evidence="3">Ankyrin repeat domain-containing protein</fullName>
    </submittedName>
</protein>
<proteinExistence type="predicted"/>